<dbReference type="AlphaFoldDB" id="A0A4Q7NXM5"/>
<sequence>MMQAEKKNKIKKILFIILCLLFVVLVFMAGLSLWRVNNIKKEQRAQVYRDYDEFRGLFNQAAVSYQSKKTEDAGYFFMQALQCSTQIRKTAKKCKTDGENNDLEDIMGQIYLAVHFSEGKWSEYSTDTEYLLNLANLWFAESNHEDPFQIYFLDFPPIY</sequence>
<keyword evidence="3" id="KW-1185">Reference proteome</keyword>
<accession>A0A4Q7NXM5</accession>
<keyword evidence="1" id="KW-0812">Transmembrane</keyword>
<evidence type="ECO:0000313" key="2">
    <source>
        <dbReference type="EMBL" id="RZS92146.1"/>
    </source>
</evidence>
<comment type="caution">
    <text evidence="2">The sequence shown here is derived from an EMBL/GenBank/DDBJ whole genome shotgun (WGS) entry which is preliminary data.</text>
</comment>
<feature type="transmembrane region" description="Helical" evidence="1">
    <location>
        <begin position="12"/>
        <end position="34"/>
    </location>
</feature>
<name>A0A4Q7NXM5_9FIRM</name>
<evidence type="ECO:0000313" key="3">
    <source>
        <dbReference type="Proteomes" id="UP000292927"/>
    </source>
</evidence>
<dbReference type="Proteomes" id="UP000292927">
    <property type="component" value="Unassembled WGS sequence"/>
</dbReference>
<proteinExistence type="predicted"/>
<dbReference type="RefSeq" id="WP_130436449.1">
    <property type="nucleotide sequence ID" value="NZ_SGXF01000010.1"/>
</dbReference>
<evidence type="ECO:0000256" key="1">
    <source>
        <dbReference type="SAM" id="Phobius"/>
    </source>
</evidence>
<keyword evidence="1" id="KW-1133">Transmembrane helix</keyword>
<organism evidence="2 3">
    <name type="scientific">Cuneatibacter caecimuris</name>
    <dbReference type="NCBI Taxonomy" id="1796618"/>
    <lineage>
        <taxon>Bacteria</taxon>
        <taxon>Bacillati</taxon>
        <taxon>Bacillota</taxon>
        <taxon>Clostridia</taxon>
        <taxon>Lachnospirales</taxon>
        <taxon>Lachnospiraceae</taxon>
        <taxon>Cuneatibacter</taxon>
    </lineage>
</organism>
<gene>
    <name evidence="2" type="ORF">EV209_3269</name>
</gene>
<dbReference type="EMBL" id="SGXF01000010">
    <property type="protein sequence ID" value="RZS92146.1"/>
    <property type="molecule type" value="Genomic_DNA"/>
</dbReference>
<protein>
    <submittedName>
        <fullName evidence="2">Uncharacterized protein</fullName>
    </submittedName>
</protein>
<reference evidence="2 3" key="1">
    <citation type="submission" date="2019-02" db="EMBL/GenBank/DDBJ databases">
        <title>Genomic Encyclopedia of Type Strains, Phase IV (KMG-IV): sequencing the most valuable type-strain genomes for metagenomic binning, comparative biology and taxonomic classification.</title>
        <authorList>
            <person name="Goeker M."/>
        </authorList>
    </citation>
    <scope>NUCLEOTIDE SEQUENCE [LARGE SCALE GENOMIC DNA]</scope>
    <source>
        <strain evidence="2 3">DSM 29486</strain>
    </source>
</reference>
<keyword evidence="1" id="KW-0472">Membrane</keyword>